<name>A0A0F9JFB1_9ZZZZ</name>
<feature type="non-terminal residue" evidence="2">
    <location>
        <position position="207"/>
    </location>
</feature>
<feature type="transmembrane region" description="Helical" evidence="1">
    <location>
        <begin position="23"/>
        <end position="41"/>
    </location>
</feature>
<sequence length="207" mass="23571">MNWRRNRRTSGNQAFIDLLYNKSLWFVVLFILAFVLINPIVRKADIDTKAELLVTIDWPVGNNDVDLWCQDPNNNIVWYSDEDEGFMHLDRDDLGTSNDTVTVGGKRIYVPLNREIVSLRGIIPGEYVCNVHLYKVGDGRINPDSVGQALLNPIEVTMLVQKINPTVTIIFKNKVTLRRLKQEITMVRFTLDVAGDVSAVDTMPPKK</sequence>
<organism evidence="2">
    <name type="scientific">marine sediment metagenome</name>
    <dbReference type="NCBI Taxonomy" id="412755"/>
    <lineage>
        <taxon>unclassified sequences</taxon>
        <taxon>metagenomes</taxon>
        <taxon>ecological metagenomes</taxon>
    </lineage>
</organism>
<evidence type="ECO:0000256" key="1">
    <source>
        <dbReference type="SAM" id="Phobius"/>
    </source>
</evidence>
<keyword evidence="1" id="KW-0812">Transmembrane</keyword>
<protein>
    <submittedName>
        <fullName evidence="2">Uncharacterized protein</fullName>
    </submittedName>
</protein>
<proteinExistence type="predicted"/>
<keyword evidence="1" id="KW-0472">Membrane</keyword>
<gene>
    <name evidence="2" type="ORF">LCGC14_1536220</name>
</gene>
<evidence type="ECO:0000313" key="2">
    <source>
        <dbReference type="EMBL" id="KKM60986.1"/>
    </source>
</evidence>
<dbReference type="AlphaFoldDB" id="A0A0F9JFB1"/>
<reference evidence="2" key="1">
    <citation type="journal article" date="2015" name="Nature">
        <title>Complex archaea that bridge the gap between prokaryotes and eukaryotes.</title>
        <authorList>
            <person name="Spang A."/>
            <person name="Saw J.H."/>
            <person name="Jorgensen S.L."/>
            <person name="Zaremba-Niedzwiedzka K."/>
            <person name="Martijn J."/>
            <person name="Lind A.E."/>
            <person name="van Eijk R."/>
            <person name="Schleper C."/>
            <person name="Guy L."/>
            <person name="Ettema T.J."/>
        </authorList>
    </citation>
    <scope>NUCLEOTIDE SEQUENCE</scope>
</reference>
<keyword evidence="1" id="KW-1133">Transmembrane helix</keyword>
<dbReference type="EMBL" id="LAZR01011573">
    <property type="protein sequence ID" value="KKM60986.1"/>
    <property type="molecule type" value="Genomic_DNA"/>
</dbReference>
<accession>A0A0F9JFB1</accession>
<comment type="caution">
    <text evidence="2">The sequence shown here is derived from an EMBL/GenBank/DDBJ whole genome shotgun (WGS) entry which is preliminary data.</text>
</comment>